<dbReference type="PROSITE" id="PS51834">
    <property type="entry name" value="DENN_FLCN_SMCR8"/>
    <property type="match status" value="1"/>
</dbReference>
<dbReference type="OrthoDB" id="2289278at2759"/>
<accession>A0A8K0KUJ0</accession>
<evidence type="ECO:0000259" key="1">
    <source>
        <dbReference type="PROSITE" id="PS51834"/>
    </source>
</evidence>
<reference evidence="2" key="2">
    <citation type="submission" date="2017-10" db="EMBL/GenBank/DDBJ databases">
        <title>Ladona fulva Genome sequencing and assembly.</title>
        <authorList>
            <person name="Murali S."/>
            <person name="Richards S."/>
            <person name="Bandaranaike D."/>
            <person name="Bellair M."/>
            <person name="Blankenburg K."/>
            <person name="Chao H."/>
            <person name="Dinh H."/>
            <person name="Doddapaneni H."/>
            <person name="Dugan-Rocha S."/>
            <person name="Elkadiri S."/>
            <person name="Gnanaolivu R."/>
            <person name="Hernandez B."/>
            <person name="Skinner E."/>
            <person name="Javaid M."/>
            <person name="Lee S."/>
            <person name="Li M."/>
            <person name="Ming W."/>
            <person name="Munidasa M."/>
            <person name="Muniz J."/>
            <person name="Nguyen L."/>
            <person name="Hughes D."/>
            <person name="Osuji N."/>
            <person name="Pu L.-L."/>
            <person name="Puazo M."/>
            <person name="Qu C."/>
            <person name="Quiroz J."/>
            <person name="Raj R."/>
            <person name="Weissenberger G."/>
            <person name="Xin Y."/>
            <person name="Zou X."/>
            <person name="Han Y."/>
            <person name="Worley K."/>
            <person name="Muzny D."/>
            <person name="Gibbs R."/>
        </authorList>
    </citation>
    <scope>NUCLEOTIDE SEQUENCE</scope>
    <source>
        <strain evidence="2">Sampled in the wild</strain>
    </source>
</reference>
<proteinExistence type="predicted"/>
<dbReference type="AlphaFoldDB" id="A0A8K0KUJ0"/>
<gene>
    <name evidence="2" type="ORF">J437_LFUL019571</name>
</gene>
<comment type="caution">
    <text evidence="2">The sequence shown here is derived from an EMBL/GenBank/DDBJ whole genome shotgun (WGS) entry which is preliminary data.</text>
</comment>
<evidence type="ECO:0000313" key="3">
    <source>
        <dbReference type="Proteomes" id="UP000792457"/>
    </source>
</evidence>
<dbReference type="EMBL" id="KZ310618">
    <property type="protein sequence ID" value="KAG8239985.1"/>
    <property type="molecule type" value="Genomic_DNA"/>
</dbReference>
<name>A0A8K0KUJ0_LADFU</name>
<dbReference type="InterPro" id="IPR037521">
    <property type="entry name" value="FLCN/SMCR8_DENN"/>
</dbReference>
<feature type="domain" description="UDENN FLCN/SMCR8-type" evidence="1">
    <location>
        <begin position="1"/>
        <end position="135"/>
    </location>
</feature>
<reference evidence="2" key="1">
    <citation type="submission" date="2013-04" db="EMBL/GenBank/DDBJ databases">
        <authorList>
            <person name="Qu J."/>
            <person name="Murali S.C."/>
            <person name="Bandaranaike D."/>
            <person name="Bellair M."/>
            <person name="Blankenburg K."/>
            <person name="Chao H."/>
            <person name="Dinh H."/>
            <person name="Doddapaneni H."/>
            <person name="Downs B."/>
            <person name="Dugan-Rocha S."/>
            <person name="Elkadiri S."/>
            <person name="Gnanaolivu R.D."/>
            <person name="Hernandez B."/>
            <person name="Javaid M."/>
            <person name="Jayaseelan J.C."/>
            <person name="Lee S."/>
            <person name="Li M."/>
            <person name="Ming W."/>
            <person name="Munidasa M."/>
            <person name="Muniz J."/>
            <person name="Nguyen L."/>
            <person name="Ongeri F."/>
            <person name="Osuji N."/>
            <person name="Pu L.-L."/>
            <person name="Puazo M."/>
            <person name="Qu C."/>
            <person name="Quiroz J."/>
            <person name="Raj R."/>
            <person name="Weissenberger G."/>
            <person name="Xin Y."/>
            <person name="Zou X."/>
            <person name="Han Y."/>
            <person name="Richards S."/>
            <person name="Worley K."/>
            <person name="Muzny D."/>
            <person name="Gibbs R."/>
        </authorList>
    </citation>
    <scope>NUCLEOTIDE SEQUENCE</scope>
    <source>
        <strain evidence="2">Sampled in the wild</strain>
    </source>
</reference>
<protein>
    <recommendedName>
        <fullName evidence="1">UDENN FLCN/SMCR8-type domain-containing protein</fullName>
    </recommendedName>
</protein>
<sequence>MRWHKGILVPAHIEKYKVIGLCVPERLTVHDMISPRDKNYVTILDVNTKKIFGPAYSGVLLSNIAENFHDHFPSDESLILMLQSVFMQIKEKVYLCNSVITERSESHNSVGILLSSINIRSCDAEIIKYLRRLALRSCV</sequence>
<keyword evidence="3" id="KW-1185">Reference proteome</keyword>
<organism evidence="2 3">
    <name type="scientific">Ladona fulva</name>
    <name type="common">Scarce chaser dragonfly</name>
    <name type="synonym">Libellula fulva</name>
    <dbReference type="NCBI Taxonomy" id="123851"/>
    <lineage>
        <taxon>Eukaryota</taxon>
        <taxon>Metazoa</taxon>
        <taxon>Ecdysozoa</taxon>
        <taxon>Arthropoda</taxon>
        <taxon>Hexapoda</taxon>
        <taxon>Insecta</taxon>
        <taxon>Pterygota</taxon>
        <taxon>Palaeoptera</taxon>
        <taxon>Odonata</taxon>
        <taxon>Epiprocta</taxon>
        <taxon>Anisoptera</taxon>
        <taxon>Libelluloidea</taxon>
        <taxon>Libellulidae</taxon>
        <taxon>Ladona</taxon>
    </lineage>
</organism>
<dbReference type="Proteomes" id="UP000792457">
    <property type="component" value="Unassembled WGS sequence"/>
</dbReference>
<evidence type="ECO:0000313" key="2">
    <source>
        <dbReference type="EMBL" id="KAG8239985.1"/>
    </source>
</evidence>